<dbReference type="EMBL" id="QKVK01000005">
    <property type="protein sequence ID" value="PZF76592.1"/>
    <property type="molecule type" value="Genomic_DNA"/>
</dbReference>
<dbReference type="Pfam" id="PF01321">
    <property type="entry name" value="Creatinase_N"/>
    <property type="match status" value="1"/>
</dbReference>
<dbReference type="InterPro" id="IPR000994">
    <property type="entry name" value="Pept_M24"/>
</dbReference>
<dbReference type="Proteomes" id="UP000248795">
    <property type="component" value="Unassembled WGS sequence"/>
</dbReference>
<dbReference type="PANTHER" id="PTHR46112:SF3">
    <property type="entry name" value="AMINOPEPTIDASE YPDF"/>
    <property type="match status" value="1"/>
</dbReference>
<dbReference type="InterPro" id="IPR000587">
    <property type="entry name" value="Creatinase_N"/>
</dbReference>
<keyword evidence="3" id="KW-0031">Aminopeptidase</keyword>
<dbReference type="InterPro" id="IPR050659">
    <property type="entry name" value="Peptidase_M24B"/>
</dbReference>
<dbReference type="Gene3D" id="3.40.350.10">
    <property type="entry name" value="Creatinase/prolidase N-terminal domain"/>
    <property type="match status" value="1"/>
</dbReference>
<dbReference type="SUPFAM" id="SSF53092">
    <property type="entry name" value="Creatinase/prolidase N-terminal domain"/>
    <property type="match status" value="1"/>
</dbReference>
<dbReference type="PANTHER" id="PTHR46112">
    <property type="entry name" value="AMINOPEPTIDASE"/>
    <property type="match status" value="1"/>
</dbReference>
<dbReference type="InterPro" id="IPR029149">
    <property type="entry name" value="Creatin/AminoP/Spt16_N"/>
</dbReference>
<evidence type="ECO:0000313" key="4">
    <source>
        <dbReference type="Proteomes" id="UP000248795"/>
    </source>
</evidence>
<dbReference type="Pfam" id="PF00557">
    <property type="entry name" value="Peptidase_M24"/>
    <property type="match status" value="1"/>
</dbReference>
<feature type="domain" description="Peptidase M24" evidence="1">
    <location>
        <begin position="145"/>
        <end position="348"/>
    </location>
</feature>
<dbReference type="AlphaFoldDB" id="A0A2W2ASG7"/>
<dbReference type="SUPFAM" id="SSF55920">
    <property type="entry name" value="Creatinase/aminopeptidase"/>
    <property type="match status" value="1"/>
</dbReference>
<dbReference type="Gene3D" id="3.90.230.10">
    <property type="entry name" value="Creatinase/methionine aminopeptidase superfamily"/>
    <property type="match status" value="1"/>
</dbReference>
<evidence type="ECO:0000259" key="1">
    <source>
        <dbReference type="Pfam" id="PF00557"/>
    </source>
</evidence>
<comment type="caution">
    <text evidence="3">The sequence shown here is derived from an EMBL/GenBank/DDBJ whole genome shotgun (WGS) entry which is preliminary data.</text>
</comment>
<reference evidence="4" key="1">
    <citation type="submission" date="2018-06" db="EMBL/GenBank/DDBJ databases">
        <title>Aestuariibacter litoralis strain KCTC 52945T.</title>
        <authorList>
            <person name="Li X."/>
            <person name="Salam N."/>
            <person name="Li J.-L."/>
            <person name="Chen Y.-M."/>
            <person name="Yang Z.-W."/>
            <person name="Zhang L.-Y."/>
            <person name="Han M.-X."/>
            <person name="Xiao M."/>
            <person name="Li W.-J."/>
        </authorList>
    </citation>
    <scope>NUCLEOTIDE SEQUENCE [LARGE SCALE GENOMIC DNA]</scope>
    <source>
        <strain evidence="4">KCTC 52945</strain>
    </source>
</reference>
<name>A0A2W2ASG7_9HYPH</name>
<dbReference type="RefSeq" id="WP_111198829.1">
    <property type="nucleotide sequence ID" value="NZ_QKVK01000005.1"/>
</dbReference>
<sequence length="365" mass="40232">MLTPLMTVLARTGLDALVLVPGANFRRVFGKDFHQMERPLAVIVPRQGESVAIVPHLEMGSFTPIGFPGRVFPWRDEQGYMGAFMAAGEALPQLRKAARIGVEGQRMRVFDLFALQQALPGAEFIDIHCEISRVRLHKTPDEIELQRKAIRISEAALEATLAEVRVGMTETEVEGILLRNLFSHGADGLSFAPIVAAGDNAAKPHAHARPDYHLKPGDPLLIDFGGTYQGYSADITRTFFVKEVSDYDRAFYETVLAANTRGREISRPGITASDVDDAVLTVLEQSQFAQFCRHKTGHGLGLDVHEAPQIMRGNRDVLEPGMVFTIEPGLYREGEAGVRIEDDVVVTEDGIECLTSFPRELRIVG</sequence>
<organism evidence="3 4">
    <name type="scientific">Aestuariivirga litoralis</name>
    <dbReference type="NCBI Taxonomy" id="2650924"/>
    <lineage>
        <taxon>Bacteria</taxon>
        <taxon>Pseudomonadati</taxon>
        <taxon>Pseudomonadota</taxon>
        <taxon>Alphaproteobacteria</taxon>
        <taxon>Hyphomicrobiales</taxon>
        <taxon>Aestuariivirgaceae</taxon>
        <taxon>Aestuariivirga</taxon>
    </lineage>
</organism>
<dbReference type="InterPro" id="IPR036005">
    <property type="entry name" value="Creatinase/aminopeptidase-like"/>
</dbReference>
<protein>
    <submittedName>
        <fullName evidence="3">Aminopeptidase P family protein</fullName>
    </submittedName>
</protein>
<keyword evidence="3" id="KW-0378">Hydrolase</keyword>
<gene>
    <name evidence="3" type="ORF">DK847_12385</name>
</gene>
<dbReference type="GO" id="GO:0004177">
    <property type="term" value="F:aminopeptidase activity"/>
    <property type="evidence" value="ECO:0007669"/>
    <property type="project" value="UniProtKB-KW"/>
</dbReference>
<evidence type="ECO:0000259" key="2">
    <source>
        <dbReference type="Pfam" id="PF01321"/>
    </source>
</evidence>
<keyword evidence="3" id="KW-0645">Protease</keyword>
<feature type="domain" description="Creatinase N-terminal" evidence="2">
    <location>
        <begin position="7"/>
        <end position="136"/>
    </location>
</feature>
<proteinExistence type="predicted"/>
<keyword evidence="4" id="KW-1185">Reference proteome</keyword>
<accession>A0A2W2ASG7</accession>
<evidence type="ECO:0000313" key="3">
    <source>
        <dbReference type="EMBL" id="PZF76592.1"/>
    </source>
</evidence>